<dbReference type="PANTHER" id="PTHR10267">
    <property type="entry name" value="DNA POLYMERASE SUBUNIT GAMMA-1"/>
    <property type="match status" value="1"/>
</dbReference>
<evidence type="ECO:0000256" key="4">
    <source>
        <dbReference type="ARBA" id="ARBA00012417"/>
    </source>
</evidence>
<evidence type="ECO:0000256" key="5">
    <source>
        <dbReference type="ARBA" id="ARBA00015350"/>
    </source>
</evidence>
<organism evidence="16 17">
    <name type="scientific">Ranatra chinensis</name>
    <dbReference type="NCBI Taxonomy" id="642074"/>
    <lineage>
        <taxon>Eukaryota</taxon>
        <taxon>Metazoa</taxon>
        <taxon>Ecdysozoa</taxon>
        <taxon>Arthropoda</taxon>
        <taxon>Hexapoda</taxon>
        <taxon>Insecta</taxon>
        <taxon>Pterygota</taxon>
        <taxon>Neoptera</taxon>
        <taxon>Paraneoptera</taxon>
        <taxon>Hemiptera</taxon>
        <taxon>Heteroptera</taxon>
        <taxon>Panheteroptera</taxon>
        <taxon>Nepomorpha</taxon>
        <taxon>Nepidae</taxon>
        <taxon>Ranatrinae</taxon>
        <taxon>Ranatra</taxon>
    </lineage>
</organism>
<evidence type="ECO:0000256" key="7">
    <source>
        <dbReference type="ARBA" id="ARBA00022695"/>
    </source>
</evidence>
<evidence type="ECO:0000256" key="3">
    <source>
        <dbReference type="ARBA" id="ARBA00007705"/>
    </source>
</evidence>
<name>A0ABD0XVX3_9HEMI</name>
<evidence type="ECO:0000256" key="8">
    <source>
        <dbReference type="ARBA" id="ARBA00022705"/>
    </source>
</evidence>
<dbReference type="PANTHER" id="PTHR10267:SF0">
    <property type="entry name" value="DNA POLYMERASE SUBUNIT GAMMA-1"/>
    <property type="match status" value="1"/>
</dbReference>
<keyword evidence="12" id="KW-0496">Mitochondrion</keyword>
<evidence type="ECO:0000256" key="1">
    <source>
        <dbReference type="ARBA" id="ARBA00001946"/>
    </source>
</evidence>
<feature type="domain" description="DNA-directed DNA polymerase family A palm" evidence="15">
    <location>
        <begin position="325"/>
        <end position="583"/>
    </location>
</feature>
<evidence type="ECO:0000313" key="17">
    <source>
        <dbReference type="Proteomes" id="UP001558652"/>
    </source>
</evidence>
<evidence type="ECO:0000259" key="15">
    <source>
        <dbReference type="SMART" id="SM00482"/>
    </source>
</evidence>
<evidence type="ECO:0000256" key="13">
    <source>
        <dbReference type="ARBA" id="ARBA00023271"/>
    </source>
</evidence>
<evidence type="ECO:0000256" key="11">
    <source>
        <dbReference type="ARBA" id="ARBA00023125"/>
    </source>
</evidence>
<dbReference type="PROSITE" id="PS00447">
    <property type="entry name" value="DNA_POLYMERASE_A"/>
    <property type="match status" value="1"/>
</dbReference>
<dbReference type="EMBL" id="JBFDAA010000021">
    <property type="protein sequence ID" value="KAL1115002.1"/>
    <property type="molecule type" value="Genomic_DNA"/>
</dbReference>
<comment type="cofactor">
    <cofactor evidence="1">
        <name>Mg(2+)</name>
        <dbReference type="ChEBI" id="CHEBI:18420"/>
    </cofactor>
</comment>
<protein>
    <recommendedName>
        <fullName evidence="5">DNA polymerase subunit gamma-1</fullName>
        <ecNumber evidence="4">2.7.7.7</ecNumber>
    </recommendedName>
    <alternativeName>
        <fullName evidence="14">Mitochondrial DNA polymerase catalytic subunit</fullName>
    </alternativeName>
</protein>
<evidence type="ECO:0000256" key="10">
    <source>
        <dbReference type="ARBA" id="ARBA00022932"/>
    </source>
</evidence>
<keyword evidence="8" id="KW-0235">DNA replication</keyword>
<dbReference type="AlphaFoldDB" id="A0ABD0XVX3"/>
<gene>
    <name evidence="16" type="ORF">AAG570_007825</name>
</gene>
<keyword evidence="7" id="KW-0548">Nucleotidyltransferase</keyword>
<dbReference type="InterPro" id="IPR019760">
    <property type="entry name" value="DNA-dir_DNA_pol_A_CS"/>
</dbReference>
<reference evidence="16 17" key="1">
    <citation type="submission" date="2024-07" db="EMBL/GenBank/DDBJ databases">
        <title>Chromosome-level genome assembly of the water stick insect Ranatra chinensis (Heteroptera: Nepidae).</title>
        <authorList>
            <person name="Liu X."/>
        </authorList>
    </citation>
    <scope>NUCLEOTIDE SEQUENCE [LARGE SCALE GENOMIC DNA]</scope>
    <source>
        <strain evidence="16">Cailab_2021Rc</strain>
        <tissue evidence="16">Muscle</tissue>
    </source>
</reference>
<dbReference type="FunFam" id="1.10.150.20:FF:000024">
    <property type="entry name" value="DNA polymerase gamma, catalytic subunit"/>
    <property type="match status" value="1"/>
</dbReference>
<keyword evidence="13" id="KW-1135">Mitochondrion nucleoid</keyword>
<evidence type="ECO:0000256" key="14">
    <source>
        <dbReference type="ARBA" id="ARBA00031966"/>
    </source>
</evidence>
<dbReference type="Proteomes" id="UP001558652">
    <property type="component" value="Unassembled WGS sequence"/>
</dbReference>
<evidence type="ECO:0000256" key="12">
    <source>
        <dbReference type="ARBA" id="ARBA00023128"/>
    </source>
</evidence>
<comment type="subcellular location">
    <subcellularLocation>
        <location evidence="2">Mitochondrion matrix</location>
        <location evidence="2">Mitochondrion nucleoid</location>
    </subcellularLocation>
</comment>
<dbReference type="PRINTS" id="PR00867">
    <property type="entry name" value="DNAPOLG"/>
</dbReference>
<dbReference type="SUPFAM" id="SSF56672">
    <property type="entry name" value="DNA/RNA polymerases"/>
    <property type="match status" value="1"/>
</dbReference>
<evidence type="ECO:0000256" key="9">
    <source>
        <dbReference type="ARBA" id="ARBA00022842"/>
    </source>
</evidence>
<dbReference type="EC" id="2.7.7.7" evidence="4"/>
<comment type="caution">
    <text evidence="16">The sequence shown here is derived from an EMBL/GenBank/DDBJ whole genome shotgun (WGS) entry which is preliminary data.</text>
</comment>
<keyword evidence="17" id="KW-1185">Reference proteome</keyword>
<evidence type="ECO:0000313" key="16">
    <source>
        <dbReference type="EMBL" id="KAL1115002.1"/>
    </source>
</evidence>
<dbReference type="InterPro" id="IPR001098">
    <property type="entry name" value="DNA-dir_DNA_pol_A_palm_dom"/>
</dbReference>
<keyword evidence="10" id="KW-0239">DNA-directed DNA polymerase</keyword>
<sequence length="673" mass="76212">MHDNCYKKDIWLWDQAWNSRHLKLTKKSKLNRDLNAENIFTDDRGFLENLSESSASTDDILNKLQINFDALFKKKHLLPLKIPHLPGYPAWYSKLCFPPRHNEWVPGPELISTGMQITPKLLQLTWNSLPLHYIKGNGWGYIVPYRSDIPIELEDMPVQELIKYCERFGLLCPCNTKEGDEKYTCRKLFGNVNSEIRNYFCKNNIGMSCGIIKLPHKDGGHLNVGNPLARDFINKFTGNELSGSCKYAHRVIEISRMLSYWRNNRDRIQNQLACWLNNKDLPLPLRSGQNIGAILPQVIVCGTLTRRAVEPTWMTASNAIVERVGSELRGIVQAPAGFSLVGADVDSQELWIASLLGDSHQAGIHGASPFGWMTLNGQKSDETDMHSVTAKVIGISRNHAKVLNYARIYGAGQKFAERLLRQFNPSMGANEANLKASKMYSMTKGSKIYKLKDNVLPEFKERIFHKASAHEVCTLYKKNLFDLFQPSIWVDGTESAMFNYLEEIAQKPSPETPFLRSKLSRALEPGIDNDDRHLPTRVNWVVQSGAVDFLHLMLVSMRWFLGPATRFCLSFHDEIRYLVHSEHKYKAALALHVTNLLTRSFCVKRLGMTDLPLSVAFFSSVEVDTVLRKESNDDNKTPSNPLGLLKGYGIPAGESLNIYEAIEKANGVIGIKK</sequence>
<evidence type="ECO:0000256" key="6">
    <source>
        <dbReference type="ARBA" id="ARBA00022679"/>
    </source>
</evidence>
<dbReference type="Gene3D" id="1.10.150.20">
    <property type="entry name" value="5' to 3' exonuclease, C-terminal subdomain"/>
    <property type="match status" value="1"/>
</dbReference>
<dbReference type="GO" id="GO:0006260">
    <property type="term" value="P:DNA replication"/>
    <property type="evidence" value="ECO:0007669"/>
    <property type="project" value="UniProtKB-KW"/>
</dbReference>
<proteinExistence type="inferred from homology"/>
<dbReference type="InterPro" id="IPR002297">
    <property type="entry name" value="DNA-dir_DNA_pol_A_mt"/>
</dbReference>
<keyword evidence="6" id="KW-0808">Transferase</keyword>
<keyword evidence="11" id="KW-0238">DNA-binding</keyword>
<dbReference type="SMART" id="SM00482">
    <property type="entry name" value="POLAc"/>
    <property type="match status" value="1"/>
</dbReference>
<keyword evidence="9" id="KW-0460">Magnesium</keyword>
<dbReference type="GO" id="GO:0003677">
    <property type="term" value="F:DNA binding"/>
    <property type="evidence" value="ECO:0007669"/>
    <property type="project" value="UniProtKB-KW"/>
</dbReference>
<comment type="similarity">
    <text evidence="3">Belongs to the DNA polymerase type-A family.</text>
</comment>
<dbReference type="GO" id="GO:0042645">
    <property type="term" value="C:mitochondrial nucleoid"/>
    <property type="evidence" value="ECO:0007669"/>
    <property type="project" value="UniProtKB-SubCell"/>
</dbReference>
<evidence type="ECO:0000256" key="2">
    <source>
        <dbReference type="ARBA" id="ARBA00004436"/>
    </source>
</evidence>
<dbReference type="InterPro" id="IPR043502">
    <property type="entry name" value="DNA/RNA_pol_sf"/>
</dbReference>
<accession>A0ABD0XVX3</accession>
<dbReference type="GO" id="GO:0003887">
    <property type="term" value="F:DNA-directed DNA polymerase activity"/>
    <property type="evidence" value="ECO:0007669"/>
    <property type="project" value="UniProtKB-KW"/>
</dbReference>